<name>A0A150LVQ2_9BACL</name>
<protein>
    <submittedName>
        <fullName evidence="1">Uncharacterized protein</fullName>
    </submittedName>
</protein>
<dbReference type="AlphaFoldDB" id="A0A150LVQ2"/>
<reference evidence="1 2" key="1">
    <citation type="submission" date="2016-01" db="EMBL/GenBank/DDBJ databases">
        <title>Draft Genome Sequences of Seven Thermophilic Sporeformers Isolated from Foods.</title>
        <authorList>
            <person name="Berendsen E.M."/>
            <person name="Wells-Bennik M.H."/>
            <person name="Krawcyk A.O."/>
            <person name="De Jong A."/>
            <person name="Holsappel S."/>
            <person name="Eijlander R.T."/>
            <person name="Kuipers O.P."/>
        </authorList>
    </citation>
    <scope>NUCLEOTIDE SEQUENCE [LARGE SCALE GENOMIC DNA]</scope>
    <source>
        <strain evidence="1 2">B4119</strain>
    </source>
</reference>
<dbReference type="GeneID" id="301194816"/>
<proteinExistence type="predicted"/>
<dbReference type="Proteomes" id="UP000075455">
    <property type="component" value="Unassembled WGS sequence"/>
</dbReference>
<sequence length="56" mass="6463">MNMEAAGWFARFFHETTVSLKSCLGEYSCHFNHLYFEVILKRIRVIVSPDNVNAAV</sequence>
<evidence type="ECO:0000313" key="2">
    <source>
        <dbReference type="Proteomes" id="UP000075455"/>
    </source>
</evidence>
<evidence type="ECO:0000313" key="1">
    <source>
        <dbReference type="EMBL" id="KYD16378.1"/>
    </source>
</evidence>
<organism evidence="1 2">
    <name type="scientific">Saccharococcus caldoxylosilyticus</name>
    <dbReference type="NCBI Taxonomy" id="81408"/>
    <lineage>
        <taxon>Bacteria</taxon>
        <taxon>Bacillati</taxon>
        <taxon>Bacillota</taxon>
        <taxon>Bacilli</taxon>
        <taxon>Bacillales</taxon>
        <taxon>Anoxybacillaceae</taxon>
        <taxon>Saccharococcus</taxon>
    </lineage>
</organism>
<gene>
    <name evidence="1" type="ORF">B4119_1791</name>
</gene>
<dbReference type="PATRIC" id="fig|81408.3.peg.2899"/>
<dbReference type="EMBL" id="LQYS01000032">
    <property type="protein sequence ID" value="KYD16378.1"/>
    <property type="molecule type" value="Genomic_DNA"/>
</dbReference>
<accession>A0A150LVQ2</accession>
<dbReference type="RefSeq" id="WP_155835554.1">
    <property type="nucleotide sequence ID" value="NZ_AP025625.1"/>
</dbReference>
<comment type="caution">
    <text evidence="1">The sequence shown here is derived from an EMBL/GenBank/DDBJ whole genome shotgun (WGS) entry which is preliminary data.</text>
</comment>